<protein>
    <submittedName>
        <fullName evidence="2">Uncharacterized protein</fullName>
    </submittedName>
</protein>
<dbReference type="AlphaFoldDB" id="A0ABD5QJU9"/>
<feature type="transmembrane region" description="Helical" evidence="1">
    <location>
        <begin position="20"/>
        <end position="41"/>
    </location>
</feature>
<comment type="caution">
    <text evidence="2">The sequence shown here is derived from an EMBL/GenBank/DDBJ whole genome shotgun (WGS) entry which is preliminary data.</text>
</comment>
<dbReference type="EMBL" id="JBHSJG010000046">
    <property type="protein sequence ID" value="MFC4989289.1"/>
    <property type="molecule type" value="Genomic_DNA"/>
</dbReference>
<evidence type="ECO:0000313" key="2">
    <source>
        <dbReference type="EMBL" id="MFC4989289.1"/>
    </source>
</evidence>
<evidence type="ECO:0000313" key="3">
    <source>
        <dbReference type="Proteomes" id="UP001595925"/>
    </source>
</evidence>
<organism evidence="2 3">
    <name type="scientific">Saliphagus infecundisoli</name>
    <dbReference type="NCBI Taxonomy" id="1849069"/>
    <lineage>
        <taxon>Archaea</taxon>
        <taxon>Methanobacteriati</taxon>
        <taxon>Methanobacteriota</taxon>
        <taxon>Stenosarchaea group</taxon>
        <taxon>Halobacteria</taxon>
        <taxon>Halobacteriales</taxon>
        <taxon>Natrialbaceae</taxon>
        <taxon>Saliphagus</taxon>
    </lineage>
</organism>
<keyword evidence="1" id="KW-0812">Transmembrane</keyword>
<evidence type="ECO:0000256" key="1">
    <source>
        <dbReference type="SAM" id="Phobius"/>
    </source>
</evidence>
<proteinExistence type="predicted"/>
<keyword evidence="3" id="KW-1185">Reference proteome</keyword>
<reference evidence="2 3" key="1">
    <citation type="journal article" date="2019" name="Int. J. Syst. Evol. Microbiol.">
        <title>The Global Catalogue of Microorganisms (GCM) 10K type strain sequencing project: providing services to taxonomists for standard genome sequencing and annotation.</title>
        <authorList>
            <consortium name="The Broad Institute Genomics Platform"/>
            <consortium name="The Broad Institute Genome Sequencing Center for Infectious Disease"/>
            <person name="Wu L."/>
            <person name="Ma J."/>
        </authorList>
    </citation>
    <scope>NUCLEOTIDE SEQUENCE [LARGE SCALE GENOMIC DNA]</scope>
    <source>
        <strain evidence="2 3">CGMCC 1.15824</strain>
    </source>
</reference>
<gene>
    <name evidence="2" type="ORF">ACFPFO_16290</name>
</gene>
<name>A0ABD5QJU9_9EURY</name>
<keyword evidence="1" id="KW-1133">Transmembrane helix</keyword>
<dbReference type="RefSeq" id="WP_224829797.1">
    <property type="nucleotide sequence ID" value="NZ_JAIVEF010000027.1"/>
</dbReference>
<keyword evidence="1" id="KW-0472">Membrane</keyword>
<accession>A0ABD5QJU9</accession>
<sequence length="58" mass="6458">MNADEVRLESTVTGFTATGRLYTLSVWFILAVRLMMGLAFFQSDLDKILASESTQPNT</sequence>
<dbReference type="Proteomes" id="UP001595925">
    <property type="component" value="Unassembled WGS sequence"/>
</dbReference>